<keyword evidence="2" id="KW-1185">Reference proteome</keyword>
<proteinExistence type="predicted"/>
<dbReference type="EMBL" id="VIEB01000187">
    <property type="protein sequence ID" value="TQE01900.1"/>
    <property type="molecule type" value="Genomic_DNA"/>
</dbReference>
<dbReference type="Proteomes" id="UP000315295">
    <property type="component" value="Unassembled WGS sequence"/>
</dbReference>
<comment type="caution">
    <text evidence="1">The sequence shown here is derived from an EMBL/GenBank/DDBJ whole genome shotgun (WGS) entry which is preliminary data.</text>
</comment>
<organism evidence="1 2">
    <name type="scientific">Malus baccata</name>
    <name type="common">Siberian crab apple</name>
    <name type="synonym">Pyrus baccata</name>
    <dbReference type="NCBI Taxonomy" id="106549"/>
    <lineage>
        <taxon>Eukaryota</taxon>
        <taxon>Viridiplantae</taxon>
        <taxon>Streptophyta</taxon>
        <taxon>Embryophyta</taxon>
        <taxon>Tracheophyta</taxon>
        <taxon>Spermatophyta</taxon>
        <taxon>Magnoliopsida</taxon>
        <taxon>eudicotyledons</taxon>
        <taxon>Gunneridae</taxon>
        <taxon>Pentapetalae</taxon>
        <taxon>rosids</taxon>
        <taxon>fabids</taxon>
        <taxon>Rosales</taxon>
        <taxon>Rosaceae</taxon>
        <taxon>Amygdaloideae</taxon>
        <taxon>Maleae</taxon>
        <taxon>Malus</taxon>
    </lineage>
</organism>
<name>A0A540MU54_MALBA</name>
<evidence type="ECO:0000313" key="1">
    <source>
        <dbReference type="EMBL" id="TQE01900.1"/>
    </source>
</evidence>
<gene>
    <name evidence="1" type="ORF">C1H46_012524</name>
</gene>
<sequence length="55" mass="6131">MGMVTVLRTKVNIYAITVGEEVVARKIMEGTHGSSEINLFCQTMALQPLTRQHRA</sequence>
<reference evidence="1 2" key="1">
    <citation type="journal article" date="2019" name="G3 (Bethesda)">
        <title>Sequencing of a Wild Apple (Malus baccata) Genome Unravels the Differences Between Cultivated and Wild Apple Species Regarding Disease Resistance and Cold Tolerance.</title>
        <authorList>
            <person name="Chen X."/>
        </authorList>
    </citation>
    <scope>NUCLEOTIDE SEQUENCE [LARGE SCALE GENOMIC DNA]</scope>
    <source>
        <strain evidence="2">cv. Shandingzi</strain>
        <tissue evidence="1">Leaves</tissue>
    </source>
</reference>
<evidence type="ECO:0000313" key="2">
    <source>
        <dbReference type="Proteomes" id="UP000315295"/>
    </source>
</evidence>
<accession>A0A540MU54</accession>
<protein>
    <submittedName>
        <fullName evidence="1">Uncharacterized protein</fullName>
    </submittedName>
</protein>
<dbReference type="AlphaFoldDB" id="A0A540MU54"/>